<dbReference type="EMBL" id="JARVKF010000223">
    <property type="protein sequence ID" value="KAK9420696.1"/>
    <property type="molecule type" value="Genomic_DNA"/>
</dbReference>
<reference evidence="3 4" key="1">
    <citation type="journal article" date="2024" name="J. Plant Pathol.">
        <title>Sequence and assembly of the genome of Seiridium unicorne, isolate CBS 538.82, causal agent of cypress canker disease.</title>
        <authorList>
            <person name="Scali E."/>
            <person name="Rocca G.D."/>
            <person name="Danti R."/>
            <person name="Garbelotto M."/>
            <person name="Barberini S."/>
            <person name="Baroncelli R."/>
            <person name="Emiliani G."/>
        </authorList>
    </citation>
    <scope>NUCLEOTIDE SEQUENCE [LARGE SCALE GENOMIC DNA]</scope>
    <source>
        <strain evidence="3 4">BM-138-508</strain>
    </source>
</reference>
<gene>
    <name evidence="3" type="ORF">SUNI508_00787</name>
</gene>
<dbReference type="SUPFAM" id="SSF51735">
    <property type="entry name" value="NAD(P)-binding Rossmann-fold domains"/>
    <property type="match status" value="1"/>
</dbReference>
<dbReference type="PANTHER" id="PTHR24321:SF12">
    <property type="entry name" value="SHORT-CHAIN DEHYDROGENASE_REDUCTASE FAMILY, PUTATIVE (AFU_ORTHOLOGUE AFUA_5G14340)-RELATED"/>
    <property type="match status" value="1"/>
</dbReference>
<proteinExistence type="inferred from homology"/>
<protein>
    <submittedName>
        <fullName evidence="3">Short-chain dehydrogenase</fullName>
    </submittedName>
</protein>
<organism evidence="3 4">
    <name type="scientific">Seiridium unicorne</name>
    <dbReference type="NCBI Taxonomy" id="138068"/>
    <lineage>
        <taxon>Eukaryota</taxon>
        <taxon>Fungi</taxon>
        <taxon>Dikarya</taxon>
        <taxon>Ascomycota</taxon>
        <taxon>Pezizomycotina</taxon>
        <taxon>Sordariomycetes</taxon>
        <taxon>Xylariomycetidae</taxon>
        <taxon>Amphisphaeriales</taxon>
        <taxon>Sporocadaceae</taxon>
        <taxon>Seiridium</taxon>
    </lineage>
</organism>
<evidence type="ECO:0000256" key="2">
    <source>
        <dbReference type="ARBA" id="ARBA00023002"/>
    </source>
</evidence>
<comment type="similarity">
    <text evidence="1">Belongs to the short-chain dehydrogenases/reductases (SDR) family.</text>
</comment>
<evidence type="ECO:0000313" key="3">
    <source>
        <dbReference type="EMBL" id="KAK9420696.1"/>
    </source>
</evidence>
<evidence type="ECO:0000256" key="1">
    <source>
        <dbReference type="ARBA" id="ARBA00006484"/>
    </source>
</evidence>
<comment type="caution">
    <text evidence="3">The sequence shown here is derived from an EMBL/GenBank/DDBJ whole genome shotgun (WGS) entry which is preliminary data.</text>
</comment>
<dbReference type="Pfam" id="PF13561">
    <property type="entry name" value="adh_short_C2"/>
    <property type="match status" value="1"/>
</dbReference>
<dbReference type="InterPro" id="IPR002347">
    <property type="entry name" value="SDR_fam"/>
</dbReference>
<dbReference type="Proteomes" id="UP001408356">
    <property type="component" value="Unassembled WGS sequence"/>
</dbReference>
<keyword evidence="4" id="KW-1185">Reference proteome</keyword>
<keyword evidence="2" id="KW-0560">Oxidoreductase</keyword>
<evidence type="ECO:0000313" key="4">
    <source>
        <dbReference type="Proteomes" id="UP001408356"/>
    </source>
</evidence>
<dbReference type="PRINTS" id="PR00081">
    <property type="entry name" value="GDHRDH"/>
</dbReference>
<dbReference type="PRINTS" id="PR00080">
    <property type="entry name" value="SDRFAMILY"/>
</dbReference>
<name>A0ABR2V1Y5_9PEZI</name>
<dbReference type="CDD" id="cd05233">
    <property type="entry name" value="SDR_c"/>
    <property type="match status" value="1"/>
</dbReference>
<dbReference type="InterPro" id="IPR036291">
    <property type="entry name" value="NAD(P)-bd_dom_sf"/>
</dbReference>
<dbReference type="Gene3D" id="3.40.50.720">
    <property type="entry name" value="NAD(P)-binding Rossmann-like Domain"/>
    <property type="match status" value="1"/>
</dbReference>
<sequence length="265" mass="27788">MPSLSIDLPGVALVTGAGGGIGSAIARAIARAGCSRIVVTDLRQDGLEAVRRGILEISSKAEVLILHGDIGDEGFVESLVAKTQEIFFRLDYVVNCAGILGADLRSTETTADAFDLVQRVNVRGTWLCSRAAIKQMLRQELLPAHGGMRGSVVNIASQLGVVARAGASPYCASKAAIINMTRADAIDYSCDGIRINCVCPGLIATPMATGSAETVDRFKAAIDIAPMRRMGRPEEVADAVIFLCSPLASFVQGHALVVDGGYTIN</sequence>
<accession>A0ABR2V1Y5</accession>
<dbReference type="PANTHER" id="PTHR24321">
    <property type="entry name" value="DEHYDROGENASES, SHORT CHAIN"/>
    <property type="match status" value="1"/>
</dbReference>